<reference evidence="2 3" key="1">
    <citation type="submission" date="2014-05" db="EMBL/GenBank/DDBJ databases">
        <authorList>
            <person name="Aslett A.Martin."/>
            <person name="De Silva Nishadi"/>
        </authorList>
    </citation>
    <scope>NUCLEOTIDE SEQUENCE [LARGE SCALE GENOMIC DNA]</scope>
</reference>
<organism evidence="2 3">
    <name type="scientific">Staphylococcus schweitzeri</name>
    <dbReference type="NCBI Taxonomy" id="1654388"/>
    <lineage>
        <taxon>Bacteria</taxon>
        <taxon>Bacillati</taxon>
        <taxon>Bacillota</taxon>
        <taxon>Bacilli</taxon>
        <taxon>Bacillales</taxon>
        <taxon>Staphylococcaceae</taxon>
        <taxon>Staphylococcus</taxon>
    </lineage>
</organism>
<dbReference type="InterPro" id="IPR011010">
    <property type="entry name" value="DNA_brk_join_enz"/>
</dbReference>
<dbReference type="Proteomes" id="UP000044616">
    <property type="component" value="Unassembled WGS sequence"/>
</dbReference>
<proteinExistence type="predicted"/>
<dbReference type="AlphaFoldDB" id="A0A077UNK3"/>
<dbReference type="GO" id="GO:0006310">
    <property type="term" value="P:DNA recombination"/>
    <property type="evidence" value="ECO:0007669"/>
    <property type="project" value="UniProtKB-KW"/>
</dbReference>
<evidence type="ECO:0000313" key="2">
    <source>
        <dbReference type="EMBL" id="CDR29397.1"/>
    </source>
</evidence>
<accession>A0A077UNK3</accession>
<keyword evidence="1" id="KW-0233">DNA recombination</keyword>
<dbReference type="SUPFAM" id="SSF56349">
    <property type="entry name" value="DNA breaking-rejoining enzymes"/>
    <property type="match status" value="1"/>
</dbReference>
<evidence type="ECO:0000313" key="3">
    <source>
        <dbReference type="Proteomes" id="UP000044616"/>
    </source>
</evidence>
<dbReference type="EMBL" id="CCEH01000038">
    <property type="protein sequence ID" value="CDR29397.1"/>
    <property type="molecule type" value="Genomic_DNA"/>
</dbReference>
<evidence type="ECO:0000256" key="1">
    <source>
        <dbReference type="ARBA" id="ARBA00023172"/>
    </source>
</evidence>
<protein>
    <submittedName>
        <fullName evidence="2">Integrase-like protein</fullName>
    </submittedName>
</protein>
<gene>
    <name evidence="2" type="ORF">ERS140147_02610</name>
</gene>
<dbReference type="GO" id="GO:0015074">
    <property type="term" value="P:DNA integration"/>
    <property type="evidence" value="ECO:0007669"/>
    <property type="project" value="InterPro"/>
</dbReference>
<sequence length="123" mass="13728">MEASGVKETTERSNSYKAIGLTTQSIDLLRTLMLGMISLLIESTYSQIRLVALSTRTKLATLLKGGADISSIKKPITTHTLHHSHISTLAQLGINLKAMQEHVGHSDYPPHFIHMLLIRWRKI</sequence>
<dbReference type="Gene3D" id="1.10.443.10">
    <property type="entry name" value="Intergrase catalytic core"/>
    <property type="match status" value="1"/>
</dbReference>
<dbReference type="InterPro" id="IPR013762">
    <property type="entry name" value="Integrase-like_cat_sf"/>
</dbReference>
<name>A0A077UNK3_9STAP</name>
<dbReference type="GO" id="GO:0003677">
    <property type="term" value="F:DNA binding"/>
    <property type="evidence" value="ECO:0007669"/>
    <property type="project" value="InterPro"/>
</dbReference>